<evidence type="ECO:0000313" key="3">
    <source>
        <dbReference type="Proteomes" id="UP001497472"/>
    </source>
</evidence>
<dbReference type="AlphaFoldDB" id="A0AAV1JHF0"/>
<feature type="compositionally biased region" description="Basic and acidic residues" evidence="1">
    <location>
        <begin position="157"/>
        <end position="166"/>
    </location>
</feature>
<name>A0AAV1JHF0_9NEOP</name>
<gene>
    <name evidence="2" type="ORF">LNINA_LOCUS7951</name>
</gene>
<evidence type="ECO:0000313" key="2">
    <source>
        <dbReference type="EMBL" id="CAK1548583.1"/>
    </source>
</evidence>
<sequence>MRSPNDNTDNYSRLFYQPNIFEDDEAFLKDSNNNSLWSKIITYLKLYLLCKRKKVDKRHSNEDFDKEYEQVSAIPRKLYSFTELELRNITPIIKDVMVQTGSSLEDYQIDTKDEEQEETKATDNSKIVDAKSSSELNLLKIIRNLKIQSPEESNASDNKDANKTDNPDVEETEIHSTIYEKSANRETEPPSILTVHKKGQQTRKQLRFDEEIAIIPTIEGEEESEQSESAAGSSRHLNAGKQVGKRSSNSGNEFMRFWRSSKSKKSKSSKKSHLSLR</sequence>
<protein>
    <submittedName>
        <fullName evidence="2">Uncharacterized protein</fullName>
    </submittedName>
</protein>
<keyword evidence="3" id="KW-1185">Reference proteome</keyword>
<evidence type="ECO:0000256" key="1">
    <source>
        <dbReference type="SAM" id="MobiDB-lite"/>
    </source>
</evidence>
<comment type="caution">
    <text evidence="2">The sequence shown here is derived from an EMBL/GenBank/DDBJ whole genome shotgun (WGS) entry which is preliminary data.</text>
</comment>
<accession>A0AAV1JHF0</accession>
<feature type="compositionally biased region" description="Basic residues" evidence="1">
    <location>
        <begin position="195"/>
        <end position="205"/>
    </location>
</feature>
<dbReference type="Proteomes" id="UP001497472">
    <property type="component" value="Unassembled WGS sequence"/>
</dbReference>
<proteinExistence type="predicted"/>
<feature type="compositionally biased region" description="Basic residues" evidence="1">
    <location>
        <begin position="259"/>
        <end position="277"/>
    </location>
</feature>
<feature type="region of interest" description="Disordered" evidence="1">
    <location>
        <begin position="149"/>
        <end position="277"/>
    </location>
</feature>
<reference evidence="2 3" key="1">
    <citation type="submission" date="2023-11" db="EMBL/GenBank/DDBJ databases">
        <authorList>
            <person name="Okamura Y."/>
        </authorList>
    </citation>
    <scope>NUCLEOTIDE SEQUENCE [LARGE SCALE GENOMIC DNA]</scope>
</reference>
<organism evidence="2 3">
    <name type="scientific">Leptosia nina</name>
    <dbReference type="NCBI Taxonomy" id="320188"/>
    <lineage>
        <taxon>Eukaryota</taxon>
        <taxon>Metazoa</taxon>
        <taxon>Ecdysozoa</taxon>
        <taxon>Arthropoda</taxon>
        <taxon>Hexapoda</taxon>
        <taxon>Insecta</taxon>
        <taxon>Pterygota</taxon>
        <taxon>Neoptera</taxon>
        <taxon>Endopterygota</taxon>
        <taxon>Lepidoptera</taxon>
        <taxon>Glossata</taxon>
        <taxon>Ditrysia</taxon>
        <taxon>Papilionoidea</taxon>
        <taxon>Pieridae</taxon>
        <taxon>Pierinae</taxon>
        <taxon>Leptosia</taxon>
    </lineage>
</organism>
<dbReference type="EMBL" id="CAVLEF010000010">
    <property type="protein sequence ID" value="CAK1548583.1"/>
    <property type="molecule type" value="Genomic_DNA"/>
</dbReference>